<protein>
    <submittedName>
        <fullName evidence="2">DUF2500 family protein</fullName>
    </submittedName>
</protein>
<organism evidence="2 3">
    <name type="scientific">Paenibacillus dendrobii</name>
    <dbReference type="NCBI Taxonomy" id="2691084"/>
    <lineage>
        <taxon>Bacteria</taxon>
        <taxon>Bacillati</taxon>
        <taxon>Bacillota</taxon>
        <taxon>Bacilli</taxon>
        <taxon>Bacillales</taxon>
        <taxon>Paenibacillaceae</taxon>
        <taxon>Paenibacillus</taxon>
    </lineage>
</organism>
<accession>A0A7X3IEC5</accession>
<keyword evidence="1" id="KW-0812">Transmembrane</keyword>
<dbReference type="InterPro" id="IPR019635">
    <property type="entry name" value="DUF2500"/>
</dbReference>
<gene>
    <name evidence="2" type="ORF">GRF59_01810</name>
</gene>
<reference evidence="2 3" key="1">
    <citation type="submission" date="2019-12" db="EMBL/GenBank/DDBJ databases">
        <title>Paenibacillus sp. nov., an endophytic bacterium isolated from the stem of Dendrobium.</title>
        <authorList>
            <person name="Zhao R."/>
        </authorList>
    </citation>
    <scope>NUCLEOTIDE SEQUENCE [LARGE SCALE GENOMIC DNA]</scope>
    <source>
        <strain evidence="2 3">HJL G12</strain>
    </source>
</reference>
<evidence type="ECO:0000313" key="3">
    <source>
        <dbReference type="Proteomes" id="UP000460318"/>
    </source>
</evidence>
<dbReference type="Pfam" id="PF10694">
    <property type="entry name" value="DUF2500"/>
    <property type="match status" value="1"/>
</dbReference>
<dbReference type="EMBL" id="WUBI01000001">
    <property type="protein sequence ID" value="MWV42354.1"/>
    <property type="molecule type" value="Genomic_DNA"/>
</dbReference>
<comment type="caution">
    <text evidence="2">The sequence shown here is derived from an EMBL/GenBank/DDBJ whole genome shotgun (WGS) entry which is preliminary data.</text>
</comment>
<evidence type="ECO:0000313" key="2">
    <source>
        <dbReference type="EMBL" id="MWV42354.1"/>
    </source>
</evidence>
<sequence length="145" mass="16885">MPGEPSFWMFDFFGKVMPIFFVVIIGIIVLSAGRGLLQWGRNNKQPVLTVDSRIVSKRTEIKQHHHHEPNDHMSSHTNTTYFITFEVESGDRMEFNVDGQQYGICAEGDSGKLTFQGTRFKGFERNMRIAREVQSATRYRDYERF</sequence>
<evidence type="ECO:0000256" key="1">
    <source>
        <dbReference type="SAM" id="Phobius"/>
    </source>
</evidence>
<keyword evidence="1" id="KW-1133">Transmembrane helix</keyword>
<name>A0A7X3IEC5_9BACL</name>
<feature type="transmembrane region" description="Helical" evidence="1">
    <location>
        <begin position="12"/>
        <end position="37"/>
    </location>
</feature>
<proteinExistence type="predicted"/>
<dbReference type="RefSeq" id="WP_160495963.1">
    <property type="nucleotide sequence ID" value="NZ_WUBI01000001.1"/>
</dbReference>
<dbReference type="Gene3D" id="2.40.50.660">
    <property type="match status" value="1"/>
</dbReference>
<dbReference type="AlphaFoldDB" id="A0A7X3IEC5"/>
<dbReference type="Proteomes" id="UP000460318">
    <property type="component" value="Unassembled WGS sequence"/>
</dbReference>
<keyword evidence="3" id="KW-1185">Reference proteome</keyword>
<keyword evidence="1" id="KW-0472">Membrane</keyword>